<keyword evidence="3" id="KW-1185">Reference proteome</keyword>
<evidence type="ECO:0000256" key="1">
    <source>
        <dbReference type="SAM" id="MobiDB-lite"/>
    </source>
</evidence>
<feature type="region of interest" description="Disordered" evidence="1">
    <location>
        <begin position="76"/>
        <end position="103"/>
    </location>
</feature>
<protein>
    <submittedName>
        <fullName evidence="2">Uncharacterized protein</fullName>
    </submittedName>
</protein>
<reference evidence="2 3" key="1">
    <citation type="submission" date="2024-05" db="EMBL/GenBank/DDBJ databases">
        <title>Genetic variation in Jamaican populations of the coffee berry borer (Hypothenemus hampei).</title>
        <authorList>
            <person name="Errbii M."/>
            <person name="Myrie A."/>
        </authorList>
    </citation>
    <scope>NUCLEOTIDE SEQUENCE [LARGE SCALE GENOMIC DNA]</scope>
    <source>
        <strain evidence="2">JA-Hopewell-2020-01-JO</strain>
        <tissue evidence="2">Whole body</tissue>
    </source>
</reference>
<proteinExistence type="predicted"/>
<sequence>MPQFSRRHRRVNVPVIRTPPVLGHLKEILYLVTNSDRCSCLHLYCHDKDTSPLRTSTHNLKPPSPVLTRITTIVRVNQNKRPTDQNKEWRPQSKQAVLGYDPQ</sequence>
<comment type="caution">
    <text evidence="2">The sequence shown here is derived from an EMBL/GenBank/DDBJ whole genome shotgun (WGS) entry which is preliminary data.</text>
</comment>
<evidence type="ECO:0000313" key="3">
    <source>
        <dbReference type="Proteomes" id="UP001566132"/>
    </source>
</evidence>
<gene>
    <name evidence="2" type="ORF">ABEB36_015229</name>
</gene>
<dbReference type="EMBL" id="JBDJPC010000015">
    <property type="protein sequence ID" value="KAL1488275.1"/>
    <property type="molecule type" value="Genomic_DNA"/>
</dbReference>
<name>A0ABD1E1R7_HYPHA</name>
<dbReference type="AlphaFoldDB" id="A0ABD1E1R7"/>
<evidence type="ECO:0000313" key="2">
    <source>
        <dbReference type="EMBL" id="KAL1488275.1"/>
    </source>
</evidence>
<organism evidence="2 3">
    <name type="scientific">Hypothenemus hampei</name>
    <name type="common">Coffee berry borer</name>
    <dbReference type="NCBI Taxonomy" id="57062"/>
    <lineage>
        <taxon>Eukaryota</taxon>
        <taxon>Metazoa</taxon>
        <taxon>Ecdysozoa</taxon>
        <taxon>Arthropoda</taxon>
        <taxon>Hexapoda</taxon>
        <taxon>Insecta</taxon>
        <taxon>Pterygota</taxon>
        <taxon>Neoptera</taxon>
        <taxon>Endopterygota</taxon>
        <taxon>Coleoptera</taxon>
        <taxon>Polyphaga</taxon>
        <taxon>Cucujiformia</taxon>
        <taxon>Curculionidae</taxon>
        <taxon>Scolytinae</taxon>
        <taxon>Hypothenemus</taxon>
    </lineage>
</organism>
<dbReference type="Proteomes" id="UP001566132">
    <property type="component" value="Unassembled WGS sequence"/>
</dbReference>
<accession>A0ABD1E1R7</accession>
<feature type="compositionally biased region" description="Basic and acidic residues" evidence="1">
    <location>
        <begin position="81"/>
        <end position="91"/>
    </location>
</feature>